<dbReference type="EMBL" id="LKEX01009064">
    <property type="protein sequence ID" value="KYN50040.1"/>
    <property type="molecule type" value="Genomic_DNA"/>
</dbReference>
<comment type="caution">
    <text evidence="1">The sequence shown here is derived from an EMBL/GenBank/DDBJ whole genome shotgun (WGS) entry which is preliminary data.</text>
</comment>
<protein>
    <submittedName>
        <fullName evidence="1">Uncharacterized protein</fullName>
    </submittedName>
</protein>
<dbReference type="Proteomes" id="UP000078542">
    <property type="component" value="Unassembled WGS sequence"/>
</dbReference>
<proteinExistence type="predicted"/>
<keyword evidence="2" id="KW-1185">Reference proteome</keyword>
<name>A0A151K1N9_9HYME</name>
<dbReference type="STRING" id="456900.A0A151K1N9"/>
<reference evidence="1 2" key="1">
    <citation type="submission" date="2016-03" db="EMBL/GenBank/DDBJ databases">
        <title>Cyphomyrmex costatus WGS genome.</title>
        <authorList>
            <person name="Nygaard S."/>
            <person name="Hu H."/>
            <person name="Boomsma J."/>
            <person name="Zhang G."/>
        </authorList>
    </citation>
    <scope>NUCLEOTIDE SEQUENCE [LARGE SCALE GENOMIC DNA]</scope>
    <source>
        <strain evidence="1">MS0001</strain>
        <tissue evidence="1">Whole body</tissue>
    </source>
</reference>
<organism evidence="1 2">
    <name type="scientific">Cyphomyrmex costatus</name>
    <dbReference type="NCBI Taxonomy" id="456900"/>
    <lineage>
        <taxon>Eukaryota</taxon>
        <taxon>Metazoa</taxon>
        <taxon>Ecdysozoa</taxon>
        <taxon>Arthropoda</taxon>
        <taxon>Hexapoda</taxon>
        <taxon>Insecta</taxon>
        <taxon>Pterygota</taxon>
        <taxon>Neoptera</taxon>
        <taxon>Endopterygota</taxon>
        <taxon>Hymenoptera</taxon>
        <taxon>Apocrita</taxon>
        <taxon>Aculeata</taxon>
        <taxon>Formicoidea</taxon>
        <taxon>Formicidae</taxon>
        <taxon>Myrmicinae</taxon>
        <taxon>Cyphomyrmex</taxon>
    </lineage>
</organism>
<sequence>MRLALEDARDRAEIQQSHQNFQPFFKWNVMQNLKIKKRKEMLLPAIGYFHMGSNIFKDKDAKSIFDINR</sequence>
<evidence type="ECO:0000313" key="1">
    <source>
        <dbReference type="EMBL" id="KYN50040.1"/>
    </source>
</evidence>
<dbReference type="AlphaFoldDB" id="A0A151K1N9"/>
<gene>
    <name evidence="1" type="ORF">ALC62_00067</name>
</gene>
<evidence type="ECO:0000313" key="2">
    <source>
        <dbReference type="Proteomes" id="UP000078542"/>
    </source>
</evidence>
<accession>A0A151K1N9</accession>